<evidence type="ECO:0000256" key="1">
    <source>
        <dbReference type="ARBA" id="ARBA00004123"/>
    </source>
</evidence>
<sequence>MNVPLPPEPRQRDPMQDFDVQTAANGLRVLELTEQSLNMFENLANNELPHDDCQFACSVCDSVWWRRVPQRKMVSQCRSCNRKYQPVPRDREWGSGALLNCTNCDNTFRLTAIKGTACMCVLIGWGQMGVPTSPCHRCQAACGPRVQRPDTHSAARPSGQQLSCMAEDCYNPRARHVLCARAHPASDEARHVLCARAHPARDAPRHVLHASEPHVSSASTTVATCISQGSLVEHEDVLIEQDLLEEDENWRH</sequence>
<dbReference type="InterPro" id="IPR026795">
    <property type="entry name" value="SHFL"/>
</dbReference>
<dbReference type="KEGG" id="pmrn:116945088"/>
<evidence type="ECO:0000256" key="2">
    <source>
        <dbReference type="ARBA" id="ARBA00004201"/>
    </source>
</evidence>
<dbReference type="AlphaFoldDB" id="A0AAJ7TDR5"/>
<dbReference type="GO" id="GO:0043022">
    <property type="term" value="F:ribosome binding"/>
    <property type="evidence" value="ECO:0007669"/>
    <property type="project" value="TreeGrafter"/>
</dbReference>
<reference evidence="8" key="1">
    <citation type="submission" date="2025-08" db="UniProtKB">
        <authorList>
            <consortium name="RefSeq"/>
        </authorList>
    </citation>
    <scope>IDENTIFICATION</scope>
    <source>
        <tissue evidence="8">Sperm</tissue>
    </source>
</reference>
<keyword evidence="7" id="KW-1185">Reference proteome</keyword>
<evidence type="ECO:0000256" key="4">
    <source>
        <dbReference type="ARBA" id="ARBA00022490"/>
    </source>
</evidence>
<evidence type="ECO:0000256" key="5">
    <source>
        <dbReference type="ARBA" id="ARBA00022884"/>
    </source>
</evidence>
<evidence type="ECO:0000313" key="7">
    <source>
        <dbReference type="Proteomes" id="UP001318040"/>
    </source>
</evidence>
<keyword evidence="6" id="KW-0539">Nucleus</keyword>
<dbReference type="GO" id="GO:0005634">
    <property type="term" value="C:nucleus"/>
    <property type="evidence" value="ECO:0007669"/>
    <property type="project" value="UniProtKB-SubCell"/>
</dbReference>
<dbReference type="GO" id="GO:0000932">
    <property type="term" value="C:P-body"/>
    <property type="evidence" value="ECO:0007669"/>
    <property type="project" value="UniProtKB-SubCell"/>
</dbReference>
<comment type="subcellular location">
    <subcellularLocation>
        <location evidence="2">Cytoplasm</location>
        <location evidence="2">P-body</location>
    </subcellularLocation>
    <subcellularLocation>
        <location evidence="1">Nucleus</location>
    </subcellularLocation>
</comment>
<dbReference type="GO" id="GO:0075523">
    <property type="term" value="P:viral translational frameshifting"/>
    <property type="evidence" value="ECO:0007669"/>
    <property type="project" value="TreeGrafter"/>
</dbReference>
<keyword evidence="5" id="KW-0694">RNA-binding</keyword>
<name>A0AAJ7TDR5_PETMA</name>
<evidence type="ECO:0000313" key="8">
    <source>
        <dbReference type="RefSeq" id="XP_032815085.1"/>
    </source>
</evidence>
<dbReference type="GO" id="GO:0045087">
    <property type="term" value="P:innate immune response"/>
    <property type="evidence" value="ECO:0007669"/>
    <property type="project" value="TreeGrafter"/>
</dbReference>
<comment type="similarity">
    <text evidence="3">Belongs to the SHFL family.</text>
</comment>
<protein>
    <submittedName>
        <fullName evidence="8">LOW QUALITY PROTEIN: shiftless antiviral inhibitor of ribosomal frameshifting protein-like</fullName>
    </submittedName>
</protein>
<evidence type="ECO:0000256" key="6">
    <source>
        <dbReference type="ARBA" id="ARBA00023242"/>
    </source>
</evidence>
<organism evidence="7 8">
    <name type="scientific">Petromyzon marinus</name>
    <name type="common">Sea lamprey</name>
    <dbReference type="NCBI Taxonomy" id="7757"/>
    <lineage>
        <taxon>Eukaryota</taxon>
        <taxon>Metazoa</taxon>
        <taxon>Chordata</taxon>
        <taxon>Craniata</taxon>
        <taxon>Vertebrata</taxon>
        <taxon>Cyclostomata</taxon>
        <taxon>Hyperoartia</taxon>
        <taxon>Petromyzontiformes</taxon>
        <taxon>Petromyzontidae</taxon>
        <taxon>Petromyzon</taxon>
    </lineage>
</organism>
<accession>A0AAJ7TDR5</accession>
<dbReference type="PANTHER" id="PTHR16135">
    <property type="entry name" value="REPRESSOR OF YIELD OF DENV PROTEIN"/>
    <property type="match status" value="1"/>
</dbReference>
<evidence type="ECO:0000256" key="3">
    <source>
        <dbReference type="ARBA" id="ARBA00005469"/>
    </source>
</evidence>
<dbReference type="PANTHER" id="PTHR16135:SF2">
    <property type="entry name" value="SHIFTLESS ANTIVIRAL INHIBITOR OF RIBOSOMAL FRAMESHIFTING PROTEIN"/>
    <property type="match status" value="1"/>
</dbReference>
<gene>
    <name evidence="8" type="primary">LOC116945088</name>
</gene>
<dbReference type="GO" id="GO:1990825">
    <property type="term" value="F:sequence-specific mRNA binding"/>
    <property type="evidence" value="ECO:0007669"/>
    <property type="project" value="TreeGrafter"/>
</dbReference>
<dbReference type="Pfam" id="PF15135">
    <property type="entry name" value="UPF0515"/>
    <property type="match status" value="1"/>
</dbReference>
<dbReference type="RefSeq" id="XP_032815085.1">
    <property type="nucleotide sequence ID" value="XM_032959194.1"/>
</dbReference>
<keyword evidence="4" id="KW-0963">Cytoplasm</keyword>
<dbReference type="Proteomes" id="UP001318040">
    <property type="component" value="Chromosome 22"/>
</dbReference>
<proteinExistence type="inferred from homology"/>